<accession>A0A1Q2CZD1</accession>
<organism evidence="1 2">
    <name type="scientific">Tessaracoccus flavescens</name>
    <dbReference type="NCBI Taxonomy" id="399497"/>
    <lineage>
        <taxon>Bacteria</taxon>
        <taxon>Bacillati</taxon>
        <taxon>Actinomycetota</taxon>
        <taxon>Actinomycetes</taxon>
        <taxon>Propionibacteriales</taxon>
        <taxon>Propionibacteriaceae</taxon>
        <taxon>Tessaracoccus</taxon>
    </lineage>
</organism>
<sequence>MPWAREALIVLRETASRYGATVTYADLAEAVQHRSGVHTHAQQRTWLAQVLKLVAAACHGRGLPPLTALAVNAQDGRVGVAYDSVLQLTGEPPFATKSERERHAAASRLACYKAYCDEIPENAAPVVAPIAKAAPAAVSAPRKPQPVELRAPVCPSCFLEMPLMGGGCPNCD</sequence>
<reference evidence="1 2" key="1">
    <citation type="journal article" date="2008" name="Int. J. Syst. Evol. Microbiol.">
        <title>Tessaracoccus flavescens sp. nov., isolated from marine sediment.</title>
        <authorList>
            <person name="Lee D.W."/>
            <person name="Lee S.D."/>
        </authorList>
    </citation>
    <scope>NUCLEOTIDE SEQUENCE [LARGE SCALE GENOMIC DNA]</scope>
    <source>
        <strain evidence="1 2">SST-39T</strain>
    </source>
</reference>
<evidence type="ECO:0000313" key="1">
    <source>
        <dbReference type="EMBL" id="AQP51490.1"/>
    </source>
</evidence>
<gene>
    <name evidence="1" type="ORF">BW733_12385</name>
</gene>
<dbReference type="EMBL" id="CP019607">
    <property type="protein sequence ID" value="AQP51490.1"/>
    <property type="molecule type" value="Genomic_DNA"/>
</dbReference>
<protein>
    <submittedName>
        <fullName evidence="1">Uncharacterized protein</fullName>
    </submittedName>
</protein>
<dbReference type="STRING" id="399497.BW733_12385"/>
<evidence type="ECO:0000313" key="2">
    <source>
        <dbReference type="Proteomes" id="UP000188235"/>
    </source>
</evidence>
<keyword evidence="2" id="KW-1185">Reference proteome</keyword>
<name>A0A1Q2CZD1_9ACTN</name>
<proteinExistence type="predicted"/>
<dbReference type="KEGG" id="tfa:BW733_12385"/>
<dbReference type="AlphaFoldDB" id="A0A1Q2CZD1"/>
<dbReference type="Proteomes" id="UP000188235">
    <property type="component" value="Chromosome"/>
</dbReference>